<evidence type="ECO:0000313" key="1">
    <source>
        <dbReference type="EMBL" id="MCD7458582.1"/>
    </source>
</evidence>
<name>A0ABS8SIK5_DATST</name>
<accession>A0ABS8SIK5</accession>
<proteinExistence type="predicted"/>
<comment type="caution">
    <text evidence="1">The sequence shown here is derived from an EMBL/GenBank/DDBJ whole genome shotgun (WGS) entry which is preliminary data.</text>
</comment>
<sequence length="89" mass="9861">MKMIIKVRHEESKEKARGKMEMAWAKEMLAVAWRQAYAAGLSRQWIGRSIGAKMRHLAPSMSVCPVSSLDATTSVGRPLDVIGKADMCL</sequence>
<protein>
    <submittedName>
        <fullName evidence="1">Uncharacterized protein</fullName>
    </submittedName>
</protein>
<dbReference type="Proteomes" id="UP000823775">
    <property type="component" value="Unassembled WGS sequence"/>
</dbReference>
<reference evidence="1 2" key="1">
    <citation type="journal article" date="2021" name="BMC Genomics">
        <title>Datura genome reveals duplications of psychoactive alkaloid biosynthetic genes and high mutation rate following tissue culture.</title>
        <authorList>
            <person name="Rajewski A."/>
            <person name="Carter-House D."/>
            <person name="Stajich J."/>
            <person name="Litt A."/>
        </authorList>
    </citation>
    <scope>NUCLEOTIDE SEQUENCE [LARGE SCALE GENOMIC DNA]</scope>
    <source>
        <strain evidence="1">AR-01</strain>
    </source>
</reference>
<dbReference type="EMBL" id="JACEIK010000527">
    <property type="protein sequence ID" value="MCD7458582.1"/>
    <property type="molecule type" value="Genomic_DNA"/>
</dbReference>
<gene>
    <name evidence="1" type="ORF">HAX54_038596</name>
</gene>
<keyword evidence="2" id="KW-1185">Reference proteome</keyword>
<organism evidence="1 2">
    <name type="scientific">Datura stramonium</name>
    <name type="common">Jimsonweed</name>
    <name type="synonym">Common thornapple</name>
    <dbReference type="NCBI Taxonomy" id="4076"/>
    <lineage>
        <taxon>Eukaryota</taxon>
        <taxon>Viridiplantae</taxon>
        <taxon>Streptophyta</taxon>
        <taxon>Embryophyta</taxon>
        <taxon>Tracheophyta</taxon>
        <taxon>Spermatophyta</taxon>
        <taxon>Magnoliopsida</taxon>
        <taxon>eudicotyledons</taxon>
        <taxon>Gunneridae</taxon>
        <taxon>Pentapetalae</taxon>
        <taxon>asterids</taxon>
        <taxon>lamiids</taxon>
        <taxon>Solanales</taxon>
        <taxon>Solanaceae</taxon>
        <taxon>Solanoideae</taxon>
        <taxon>Datureae</taxon>
        <taxon>Datura</taxon>
    </lineage>
</organism>
<evidence type="ECO:0000313" key="2">
    <source>
        <dbReference type="Proteomes" id="UP000823775"/>
    </source>
</evidence>